<reference evidence="2 3" key="2">
    <citation type="submission" date="2018-11" db="EMBL/GenBank/DDBJ databases">
        <authorList>
            <consortium name="Pathogen Informatics"/>
        </authorList>
    </citation>
    <scope>NUCLEOTIDE SEQUENCE [LARGE SCALE GENOMIC DNA]</scope>
</reference>
<protein>
    <submittedName>
        <fullName evidence="4">CUB domain-containing protein</fullName>
    </submittedName>
</protein>
<proteinExistence type="predicted"/>
<keyword evidence="3" id="KW-1185">Reference proteome</keyword>
<evidence type="ECO:0000313" key="3">
    <source>
        <dbReference type="Proteomes" id="UP000282613"/>
    </source>
</evidence>
<dbReference type="EMBL" id="UYRS01018327">
    <property type="protein sequence ID" value="VDK32836.1"/>
    <property type="molecule type" value="Genomic_DNA"/>
</dbReference>
<dbReference type="Proteomes" id="UP000282613">
    <property type="component" value="Unassembled WGS sequence"/>
</dbReference>
<dbReference type="WBParaSite" id="TASK_0000407701-mRNA-1">
    <property type="protein sequence ID" value="TASK_0000407701-mRNA-1"/>
    <property type="gene ID" value="TASK_0000407701"/>
</dbReference>
<name>A0A158R7M6_TAEAS</name>
<accession>A0A158R7M6</accession>
<evidence type="ECO:0000256" key="1">
    <source>
        <dbReference type="SAM" id="SignalP"/>
    </source>
</evidence>
<evidence type="ECO:0000313" key="2">
    <source>
        <dbReference type="EMBL" id="VDK32836.1"/>
    </source>
</evidence>
<sequence length="388" mass="42433">MIVAKPVLVHIIFTAFINILAHAIQDTDRISASFNHKVYRRWNSRPLELRCPFSNPSRQLWYSSNTIFKAAFGCLDGADLNLYLPVFPDVENITYIGLNSSHQAVCTFRLTGELIEGDALLFSSRSNGNGLFEVEIFASPGASLTFNTTICKTVRGVIRNGSCSSWDALGTSFTGEQLIWMNVKQQLRSQFNCVEESARTSFPAIDALTTATQFLVQLYYPPTGVELDGVGTCELTANEGHHFCPLGAMDCIDSPYGPKCRSELQAFLVEASSKLGLNGIPNAERSEVSSENLLQSIEVLMNVHSQRQTAIESRYPMNEQASIEKSPVSAFEIVQSASALLNVFSALSGGQDSPDSAINIADEYTVQRNGLELRSCLDSAAVDSDVGR</sequence>
<dbReference type="AlphaFoldDB" id="A0A158R7M6"/>
<keyword evidence="1" id="KW-0732">Signal</keyword>
<feature type="chain" id="PRO_5043135910" evidence="1">
    <location>
        <begin position="24"/>
        <end position="388"/>
    </location>
</feature>
<evidence type="ECO:0000313" key="4">
    <source>
        <dbReference type="WBParaSite" id="TASK_0000407701-mRNA-1"/>
    </source>
</evidence>
<dbReference type="OrthoDB" id="8191206at2759"/>
<reference evidence="4" key="1">
    <citation type="submission" date="2016-04" db="UniProtKB">
        <authorList>
            <consortium name="WormBaseParasite"/>
        </authorList>
    </citation>
    <scope>IDENTIFICATION</scope>
</reference>
<feature type="signal peptide" evidence="1">
    <location>
        <begin position="1"/>
        <end position="23"/>
    </location>
</feature>
<organism evidence="4">
    <name type="scientific">Taenia asiatica</name>
    <name type="common">Asian tapeworm</name>
    <dbReference type="NCBI Taxonomy" id="60517"/>
    <lineage>
        <taxon>Eukaryota</taxon>
        <taxon>Metazoa</taxon>
        <taxon>Spiralia</taxon>
        <taxon>Lophotrochozoa</taxon>
        <taxon>Platyhelminthes</taxon>
        <taxon>Cestoda</taxon>
        <taxon>Eucestoda</taxon>
        <taxon>Cyclophyllidea</taxon>
        <taxon>Taeniidae</taxon>
        <taxon>Taenia</taxon>
    </lineage>
</organism>
<gene>
    <name evidence="2" type="ORF">TASK_LOCUS4078</name>
</gene>